<evidence type="ECO:0000313" key="3">
    <source>
        <dbReference type="Proteomes" id="UP000274131"/>
    </source>
</evidence>
<feature type="transmembrane region" description="Helical" evidence="1">
    <location>
        <begin position="113"/>
        <end position="134"/>
    </location>
</feature>
<feature type="transmembrane region" description="Helical" evidence="1">
    <location>
        <begin position="44"/>
        <end position="66"/>
    </location>
</feature>
<organism evidence="4">
    <name type="scientific">Enterobius vermicularis</name>
    <name type="common">Human pinworm</name>
    <dbReference type="NCBI Taxonomy" id="51028"/>
    <lineage>
        <taxon>Eukaryota</taxon>
        <taxon>Metazoa</taxon>
        <taxon>Ecdysozoa</taxon>
        <taxon>Nematoda</taxon>
        <taxon>Chromadorea</taxon>
        <taxon>Rhabditida</taxon>
        <taxon>Spirurina</taxon>
        <taxon>Oxyuridomorpha</taxon>
        <taxon>Oxyuroidea</taxon>
        <taxon>Oxyuridae</taxon>
        <taxon>Enterobius</taxon>
    </lineage>
</organism>
<keyword evidence="1" id="KW-0812">Transmembrane</keyword>
<evidence type="ECO:0000313" key="2">
    <source>
        <dbReference type="EMBL" id="VDD86287.1"/>
    </source>
</evidence>
<sequence length="159" mass="18068">MLKVLYFRCNSNFQQAALFVAISALALSVLNGSLMYYGIYSVNFTFDLILLFINTAAAAAVFYALYYEKASYILPFLITQIAQCALFFSLALCTVYFLLTYKRQNPSQRFDQIIMIISIAIGIGISSWAIWVAAKCYHFLRNQSETATDSSSIHRSLWR</sequence>
<keyword evidence="1" id="KW-0472">Membrane</keyword>
<dbReference type="WBParaSite" id="EVEC_0000172201-mRNA-1">
    <property type="protein sequence ID" value="EVEC_0000172201-mRNA-1"/>
    <property type="gene ID" value="EVEC_0000172201"/>
</dbReference>
<protein>
    <submittedName>
        <fullName evidence="4">MARVEL domain-containing protein</fullName>
    </submittedName>
</protein>
<feature type="transmembrane region" description="Helical" evidence="1">
    <location>
        <begin position="16"/>
        <end position="37"/>
    </location>
</feature>
<proteinExistence type="predicted"/>
<gene>
    <name evidence="2" type="ORF">EVEC_LOCUS1430</name>
</gene>
<dbReference type="OrthoDB" id="8173727at2759"/>
<dbReference type="Proteomes" id="UP000274131">
    <property type="component" value="Unassembled WGS sequence"/>
</dbReference>
<name>A0A0N4UW71_ENTVE</name>
<reference evidence="4" key="1">
    <citation type="submission" date="2017-02" db="UniProtKB">
        <authorList>
            <consortium name="WormBaseParasite"/>
        </authorList>
    </citation>
    <scope>IDENTIFICATION</scope>
</reference>
<keyword evidence="1" id="KW-1133">Transmembrane helix</keyword>
<dbReference type="EMBL" id="UXUI01007209">
    <property type="protein sequence ID" value="VDD86287.1"/>
    <property type="molecule type" value="Genomic_DNA"/>
</dbReference>
<reference evidence="2 3" key="2">
    <citation type="submission" date="2018-10" db="EMBL/GenBank/DDBJ databases">
        <authorList>
            <consortium name="Pathogen Informatics"/>
        </authorList>
    </citation>
    <scope>NUCLEOTIDE SEQUENCE [LARGE SCALE GENOMIC DNA]</scope>
</reference>
<keyword evidence="3" id="KW-1185">Reference proteome</keyword>
<evidence type="ECO:0000313" key="4">
    <source>
        <dbReference type="WBParaSite" id="EVEC_0000172201-mRNA-1"/>
    </source>
</evidence>
<accession>A0A0N4UW71</accession>
<feature type="transmembrane region" description="Helical" evidence="1">
    <location>
        <begin position="72"/>
        <end position="101"/>
    </location>
</feature>
<evidence type="ECO:0000256" key="1">
    <source>
        <dbReference type="SAM" id="Phobius"/>
    </source>
</evidence>
<dbReference type="AlphaFoldDB" id="A0A0N4UW71"/>